<evidence type="ECO:0008006" key="7">
    <source>
        <dbReference type="Google" id="ProtNLM"/>
    </source>
</evidence>
<dbReference type="KEGG" id="cpae:CPAST_c08910"/>
<reference evidence="4" key="2">
    <citation type="submission" date="2015-10" db="EMBL/GenBank/DDBJ databases">
        <title>Improved Draft Genome Sequence of Clostridium pasteurianum Strain ATCC 6013 (DSM 525) Using a Hybrid Next-Generation Sequencing Approach.</title>
        <authorList>
            <person name="Pyne M.E."/>
            <person name="Utturkar S.M."/>
            <person name="Brown S.D."/>
            <person name="Moo-Young M."/>
            <person name="Chung D.A."/>
            <person name="Chou P.C."/>
        </authorList>
    </citation>
    <scope>NUCLEOTIDE SEQUENCE</scope>
    <source>
        <strain evidence="4">ATCC 6013</strain>
    </source>
</reference>
<gene>
    <name evidence="3" type="ORF">CLPA_c08910</name>
    <name evidence="4" type="ORF">CP6013_02260</name>
</gene>
<dbReference type="PANTHER" id="PTHR43278">
    <property type="entry name" value="NAD(P)H-DEPENDENT FMN-CONTAINING OXIDOREDUCTASE YWQN-RELATED"/>
    <property type="match status" value="1"/>
</dbReference>
<evidence type="ECO:0000313" key="4">
    <source>
        <dbReference type="EMBL" id="KRU13012.1"/>
    </source>
</evidence>
<dbReference type="PANTHER" id="PTHR43278:SF4">
    <property type="entry name" value="NAD(P)H-DEPENDENT FMN-CONTAINING OXIDOREDUCTASE YWQN-RELATED"/>
    <property type="match status" value="1"/>
</dbReference>
<keyword evidence="6" id="KW-1185">Reference proteome</keyword>
<dbReference type="RefSeq" id="WP_003447094.1">
    <property type="nucleotide sequence ID" value="NZ_ANZB01000013.1"/>
</dbReference>
<dbReference type="EMBL" id="JPGY02000001">
    <property type="protein sequence ID" value="KRU13012.1"/>
    <property type="molecule type" value="Genomic_DNA"/>
</dbReference>
<evidence type="ECO:0000256" key="2">
    <source>
        <dbReference type="ARBA" id="ARBA00022643"/>
    </source>
</evidence>
<dbReference type="Proteomes" id="UP000028042">
    <property type="component" value="Unassembled WGS sequence"/>
</dbReference>
<keyword evidence="1" id="KW-0285">Flavoprotein</keyword>
<evidence type="ECO:0000313" key="3">
    <source>
        <dbReference type="EMBL" id="AJA50979.1"/>
    </source>
</evidence>
<evidence type="ECO:0000313" key="5">
    <source>
        <dbReference type="Proteomes" id="UP000028042"/>
    </source>
</evidence>
<organism evidence="3 6">
    <name type="scientific">Clostridium pasteurianum DSM 525 = ATCC 6013</name>
    <dbReference type="NCBI Taxonomy" id="1262449"/>
    <lineage>
        <taxon>Bacteria</taxon>
        <taxon>Bacillati</taxon>
        <taxon>Bacillota</taxon>
        <taxon>Clostridia</taxon>
        <taxon>Eubacteriales</taxon>
        <taxon>Clostridiaceae</taxon>
        <taxon>Clostridium</taxon>
    </lineage>
</organism>
<dbReference type="EMBL" id="CP009268">
    <property type="protein sequence ID" value="AJA50979.1"/>
    <property type="molecule type" value="Genomic_DNA"/>
</dbReference>
<name>A0A0H3IZM6_CLOPA</name>
<dbReference type="InterPro" id="IPR051796">
    <property type="entry name" value="ISF_SsuE-like"/>
</dbReference>
<dbReference type="GeneID" id="93073098"/>
<dbReference type="SUPFAM" id="SSF52218">
    <property type="entry name" value="Flavoproteins"/>
    <property type="match status" value="1"/>
</dbReference>
<evidence type="ECO:0000256" key="1">
    <source>
        <dbReference type="ARBA" id="ARBA00022630"/>
    </source>
</evidence>
<reference evidence="3 6" key="1">
    <citation type="journal article" date="2015" name="Genome Announc.">
        <title>Complete Genome Sequence of the Nitrogen-Fixing and Solvent-Producing Clostridium pasteurianum DSM 525.</title>
        <authorList>
            <person name="Poehlein A."/>
            <person name="Grosse-Honebrink A."/>
            <person name="Zhang Y."/>
            <person name="Minton N.P."/>
            <person name="Daniel R."/>
        </authorList>
    </citation>
    <scope>NUCLEOTIDE SEQUENCE [LARGE SCALE GENOMIC DNA]</scope>
    <source>
        <strain evidence="3">DSM 525</strain>
        <strain evidence="6">DSM 525 / ATCC 6013</strain>
    </source>
</reference>
<sequence length="223" mass="25624">MGKVYIINGSPKIKKDNNSQYFIDEFLKLLEDTNLQIEQTIISRGYYEDIYPKLMESDIIIFTAPLYVDSIPSHLLSFMIGLERYIKQSRASEDISTKVYAIFNCGFFEGYQNRIALDIMRNFCHKVGFTWRFGIGIGAGEFMGPSKNIPLKSKGKEDTFNALLELKKDIVNNSLDIKNNIYTSPKMPRFIFQLAGNIGWIKQAKSNRVSIRGIYAKPYVKKL</sequence>
<accession>A0A0H3IZM6</accession>
<dbReference type="KEGG" id="cpat:CLPA_c08910"/>
<reference evidence="4 5" key="3">
    <citation type="journal article" name="Genome Announc.">
        <title>Improved Draft Genome Sequence of Clostridium pasteurianum Strain ATCC 6013 (DSM 525) Using a Hybrid Next-Generation Sequencing Approach.</title>
        <authorList>
            <person name="Pyne M.E."/>
            <person name="Utturkar S."/>
            <person name="Brown S.D."/>
            <person name="Moo-Young M."/>
            <person name="Chung D.A."/>
            <person name="Chou C.P."/>
        </authorList>
    </citation>
    <scope>NUCLEOTIDE SEQUENCE [LARGE SCALE GENOMIC DNA]</scope>
    <source>
        <strain evidence="4 5">ATCC 6013</strain>
    </source>
</reference>
<evidence type="ECO:0000313" key="6">
    <source>
        <dbReference type="Proteomes" id="UP000030905"/>
    </source>
</evidence>
<protein>
    <recommendedName>
        <fullName evidence="7">Multimeric flavodoxin WrbA</fullName>
    </recommendedName>
</protein>
<dbReference type="Proteomes" id="UP000030905">
    <property type="component" value="Chromosome"/>
</dbReference>
<proteinExistence type="predicted"/>
<dbReference type="InterPro" id="IPR029039">
    <property type="entry name" value="Flavoprotein-like_sf"/>
</dbReference>
<dbReference type="eggNOG" id="COG0655">
    <property type="taxonomic scope" value="Bacteria"/>
</dbReference>
<keyword evidence="2" id="KW-0288">FMN</keyword>
<dbReference type="Gene3D" id="3.40.50.360">
    <property type="match status" value="1"/>
</dbReference>
<dbReference type="AlphaFoldDB" id="A0A0H3IZM6"/>
<dbReference type="PATRIC" id="fig|1262449.3.peg.3314"/>